<dbReference type="InterPro" id="IPR012893">
    <property type="entry name" value="HipA-like_C"/>
</dbReference>
<name>D5EIQ2_CORAD</name>
<organism evidence="6 7">
    <name type="scientific">Coraliomargarita akajimensis (strain DSM 45221 / IAM 15411 / JCM 23193 / KCTC 12865 / 04OKA010-24)</name>
    <dbReference type="NCBI Taxonomy" id="583355"/>
    <lineage>
        <taxon>Bacteria</taxon>
        <taxon>Pseudomonadati</taxon>
        <taxon>Verrucomicrobiota</taxon>
        <taxon>Opitutia</taxon>
        <taxon>Puniceicoccales</taxon>
        <taxon>Coraliomargaritaceae</taxon>
        <taxon>Coraliomargarita</taxon>
    </lineage>
</organism>
<keyword evidence="3" id="KW-0418">Kinase</keyword>
<dbReference type="EMBL" id="CP001998">
    <property type="protein sequence ID" value="ADE54301.1"/>
    <property type="molecule type" value="Genomic_DNA"/>
</dbReference>
<accession>D5EIQ2</accession>
<dbReference type="GO" id="GO:0004674">
    <property type="term" value="F:protein serine/threonine kinase activity"/>
    <property type="evidence" value="ECO:0007669"/>
    <property type="project" value="TreeGrafter"/>
</dbReference>
<dbReference type="eggNOG" id="COG3550">
    <property type="taxonomic scope" value="Bacteria"/>
</dbReference>
<gene>
    <name evidence="6" type="ordered locus">Caka_1281</name>
</gene>
<dbReference type="Pfam" id="PF13657">
    <property type="entry name" value="Couple_hipA"/>
    <property type="match status" value="1"/>
</dbReference>
<reference evidence="6 7" key="1">
    <citation type="journal article" date="2010" name="Stand. Genomic Sci.">
        <title>Complete genome sequence of Coraliomargarita akajimensis type strain (04OKA010-24).</title>
        <authorList>
            <person name="Mavromatis K."/>
            <person name="Abt B."/>
            <person name="Brambilla E."/>
            <person name="Lapidus A."/>
            <person name="Copeland A."/>
            <person name="Deshpande S."/>
            <person name="Nolan M."/>
            <person name="Lucas S."/>
            <person name="Tice H."/>
            <person name="Cheng J.F."/>
            <person name="Han C."/>
            <person name="Detter J.C."/>
            <person name="Woyke T."/>
            <person name="Goodwin L."/>
            <person name="Pitluck S."/>
            <person name="Held B."/>
            <person name="Brettin T."/>
            <person name="Tapia R."/>
            <person name="Ivanova N."/>
            <person name="Mikhailova N."/>
            <person name="Pati A."/>
            <person name="Liolios K."/>
            <person name="Chen A."/>
            <person name="Palaniappan K."/>
            <person name="Land M."/>
            <person name="Hauser L."/>
            <person name="Chang Y.J."/>
            <person name="Jeffries C.D."/>
            <person name="Rohde M."/>
            <person name="Goker M."/>
            <person name="Bristow J."/>
            <person name="Eisen J.A."/>
            <person name="Markowitz V."/>
            <person name="Hugenholtz P."/>
            <person name="Klenk H.P."/>
            <person name="Kyrpides N.C."/>
        </authorList>
    </citation>
    <scope>NUCLEOTIDE SEQUENCE [LARGE SCALE GENOMIC DNA]</scope>
    <source>
        <strain evidence="7">DSM 45221 / IAM 15411 / JCM 23193 / KCTC 12865</strain>
    </source>
</reference>
<evidence type="ECO:0000256" key="1">
    <source>
        <dbReference type="ARBA" id="ARBA00010164"/>
    </source>
</evidence>
<dbReference type="GO" id="GO:0005829">
    <property type="term" value="C:cytosol"/>
    <property type="evidence" value="ECO:0007669"/>
    <property type="project" value="TreeGrafter"/>
</dbReference>
<evidence type="ECO:0000256" key="3">
    <source>
        <dbReference type="ARBA" id="ARBA00022777"/>
    </source>
</evidence>
<dbReference type="PANTHER" id="PTHR37419:SF8">
    <property type="entry name" value="TOXIN YJJJ"/>
    <property type="match status" value="1"/>
</dbReference>
<dbReference type="PANTHER" id="PTHR37419">
    <property type="entry name" value="SERINE/THREONINE-PROTEIN KINASE TOXIN HIPA"/>
    <property type="match status" value="1"/>
</dbReference>
<dbReference type="KEGG" id="caa:Caka_1281"/>
<evidence type="ECO:0000259" key="5">
    <source>
        <dbReference type="Pfam" id="PF13657"/>
    </source>
</evidence>
<comment type="similarity">
    <text evidence="1">Belongs to the HipA Ser/Thr kinase family.</text>
</comment>
<dbReference type="InterPro" id="IPR052028">
    <property type="entry name" value="HipA_Ser/Thr_kinase"/>
</dbReference>
<dbReference type="Proteomes" id="UP000000925">
    <property type="component" value="Chromosome"/>
</dbReference>
<sequence>MRLNVMLHGRRVGQLLAQDGIHYFEYDVLFQRSPLPISPLMLPVTAGVSEHRKGHLLSLPGVIADSLPDRFGLSVVRQAFEEAGKPSPSPLEILAYLGTRTMGALTYEPPEGGTDQSQAIDLIAAARSSKTLLEREHGPQLNPALITAGATAGGMMPKLLAAINEDRSSILTGSDQIPSGHSPWLIKLNANRLQTNSLCHWEAAYFELAREAGIRVPDTMLLPDAAGVEHFAVKRFDREASDPNQRIHQHTFSGIMEIDMADPFQDYETLLRLTWRLTNSMESVSEQFRRMVFNLLASVRDDHAKNFSFQMNQDGHWSLSPAYDLNYSENEYQGNWLLIAERRNRITYSHLRKLSDLFSLPTSVLDSAIDDIRTAFGQWGKIAKRNKMGDGLSATILNAHRKQIEELKL</sequence>
<feature type="domain" description="HipA N-terminal subdomain 1" evidence="5">
    <location>
        <begin position="3"/>
        <end position="107"/>
    </location>
</feature>
<dbReference type="HOGENOM" id="CLU_041102_1_0_0"/>
<dbReference type="STRING" id="583355.Caka_1281"/>
<proteinExistence type="inferred from homology"/>
<evidence type="ECO:0000313" key="7">
    <source>
        <dbReference type="Proteomes" id="UP000000925"/>
    </source>
</evidence>
<evidence type="ECO:0000256" key="2">
    <source>
        <dbReference type="ARBA" id="ARBA00022679"/>
    </source>
</evidence>
<dbReference type="InterPro" id="IPR017508">
    <property type="entry name" value="HipA_N1"/>
</dbReference>
<keyword evidence="7" id="KW-1185">Reference proteome</keyword>
<evidence type="ECO:0000259" key="4">
    <source>
        <dbReference type="Pfam" id="PF07804"/>
    </source>
</evidence>
<dbReference type="AlphaFoldDB" id="D5EIQ2"/>
<evidence type="ECO:0000313" key="6">
    <source>
        <dbReference type="EMBL" id="ADE54301.1"/>
    </source>
</evidence>
<dbReference type="OrthoDB" id="9805913at2"/>
<dbReference type="Pfam" id="PF07804">
    <property type="entry name" value="HipA_C"/>
    <property type="match status" value="1"/>
</dbReference>
<protein>
    <submittedName>
        <fullName evidence="6">HipA domain protein</fullName>
    </submittedName>
</protein>
<feature type="domain" description="HipA-like C-terminal" evidence="4">
    <location>
        <begin position="152"/>
        <end position="376"/>
    </location>
</feature>
<keyword evidence="2" id="KW-0808">Transferase</keyword>